<sequence length="212" mass="23840">MNFYLTASDGSRILLPMNPERITAQTEGKMQTFEVINLGDIELPRGIVPARISWESFFPGAARKNAVFVKSWQDPKTLVGLISLWRRNNTKVRLLVTETPLNLDCYIASFEHTWGGGYGDCQYRIELVEARELAVYTDAEKQRQSAVQKAAAKRSAPPAPKTYTVKPGDSLWVIAKKTLGDGSRWKEIYNKNKNIIGPDPNKIYPGQVLRIA</sequence>
<dbReference type="PANTHER" id="PTHR34700:SF4">
    <property type="entry name" value="PHAGE-LIKE ELEMENT PBSX PROTEIN XKDP"/>
    <property type="match status" value="1"/>
</dbReference>
<dbReference type="SUPFAM" id="SSF54106">
    <property type="entry name" value="LysM domain"/>
    <property type="match status" value="1"/>
</dbReference>
<dbReference type="PROSITE" id="PS51782">
    <property type="entry name" value="LYSM"/>
    <property type="match status" value="1"/>
</dbReference>
<gene>
    <name evidence="2" type="ORF">TthWC1_2361</name>
</gene>
<dbReference type="Gene3D" id="3.10.350.10">
    <property type="entry name" value="LysM domain"/>
    <property type="match status" value="1"/>
</dbReference>
<dbReference type="Pfam" id="PF01476">
    <property type="entry name" value="LysM"/>
    <property type="match status" value="1"/>
</dbReference>
<dbReference type="InterPro" id="IPR036779">
    <property type="entry name" value="LysM_dom_sf"/>
</dbReference>
<evidence type="ECO:0000313" key="3">
    <source>
        <dbReference type="Proteomes" id="UP000013242"/>
    </source>
</evidence>
<dbReference type="InterPro" id="IPR052196">
    <property type="entry name" value="Bact_Kbp"/>
</dbReference>
<name>M8CUS4_THETY</name>
<dbReference type="SMART" id="SM00257">
    <property type="entry name" value="LysM"/>
    <property type="match status" value="1"/>
</dbReference>
<comment type="caution">
    <text evidence="2">The sequence shown here is derived from an EMBL/GenBank/DDBJ whole genome shotgun (WGS) entry which is preliminary data.</text>
</comment>
<dbReference type="PANTHER" id="PTHR34700">
    <property type="entry name" value="POTASSIUM BINDING PROTEIN KBP"/>
    <property type="match status" value="1"/>
</dbReference>
<protein>
    <submittedName>
        <fullName evidence="2">LysM domain containing protein</fullName>
    </submittedName>
</protein>
<dbReference type="HOGENOM" id="CLU_077348_0_0_9"/>
<reference evidence="2 3" key="1">
    <citation type="journal article" date="2013" name="PLoS ONE">
        <title>Genomic Evaluation of Thermoanaerobacter spp. for the Construction of Designer Co-Cultures to Improve Lignocellulosic Biofuel Production.</title>
        <authorList>
            <person name="Verbeke T.J."/>
            <person name="Zhang X."/>
            <person name="Henrissat B."/>
            <person name="Spicer V."/>
            <person name="Rydzak T."/>
            <person name="Krokhin O.V."/>
            <person name="Fristensky B."/>
            <person name="Levin D.B."/>
            <person name="Sparling R."/>
        </authorList>
    </citation>
    <scope>NUCLEOTIDE SEQUENCE [LARGE SCALE GENOMIC DNA]</scope>
    <source>
        <strain evidence="2 3">WC1</strain>
    </source>
</reference>
<keyword evidence="3" id="KW-1185">Reference proteome</keyword>
<proteinExistence type="predicted"/>
<dbReference type="CDD" id="cd00118">
    <property type="entry name" value="LysM"/>
    <property type="match status" value="1"/>
</dbReference>
<accession>M8CUS4</accession>
<feature type="domain" description="LysM" evidence="1">
    <location>
        <begin position="161"/>
        <end position="211"/>
    </location>
</feature>
<dbReference type="RefSeq" id="WP_004404204.1">
    <property type="nucleotide sequence ID" value="NZ_KB731305.1"/>
</dbReference>
<dbReference type="AlphaFoldDB" id="M8CUS4"/>
<evidence type="ECO:0000259" key="1">
    <source>
        <dbReference type="PROSITE" id="PS51782"/>
    </source>
</evidence>
<organism evidence="2 3">
    <name type="scientific">Thermoanaerobacter thermohydrosulfuricus WC1</name>
    <dbReference type="NCBI Taxonomy" id="1198630"/>
    <lineage>
        <taxon>Bacteria</taxon>
        <taxon>Bacillati</taxon>
        <taxon>Bacillota</taxon>
        <taxon>Clostridia</taxon>
        <taxon>Thermoanaerobacterales</taxon>
        <taxon>Thermoanaerobacteraceae</taxon>
        <taxon>Thermoanaerobacter</taxon>
    </lineage>
</organism>
<dbReference type="PATRIC" id="fig|1198630.3.peg.2360"/>
<evidence type="ECO:0000313" key="2">
    <source>
        <dbReference type="EMBL" id="EMT38113.1"/>
    </source>
</evidence>
<dbReference type="InterPro" id="IPR018392">
    <property type="entry name" value="LysM"/>
</dbReference>
<dbReference type="Proteomes" id="UP000013242">
    <property type="component" value="Unassembled WGS sequence"/>
</dbReference>
<dbReference type="EMBL" id="AMYG01000057">
    <property type="protein sequence ID" value="EMT38113.1"/>
    <property type="molecule type" value="Genomic_DNA"/>
</dbReference>